<accession>A0AAW0PW85</accession>
<gene>
    <name evidence="2" type="ORF">WMY93_005453</name>
</gene>
<keyword evidence="3" id="KW-1185">Reference proteome</keyword>
<evidence type="ECO:0000313" key="2">
    <source>
        <dbReference type="EMBL" id="KAK7929058.1"/>
    </source>
</evidence>
<dbReference type="Proteomes" id="UP001460270">
    <property type="component" value="Unassembled WGS sequence"/>
</dbReference>
<organism evidence="2 3">
    <name type="scientific">Mugilogobius chulae</name>
    <name type="common">yellowstripe goby</name>
    <dbReference type="NCBI Taxonomy" id="88201"/>
    <lineage>
        <taxon>Eukaryota</taxon>
        <taxon>Metazoa</taxon>
        <taxon>Chordata</taxon>
        <taxon>Craniata</taxon>
        <taxon>Vertebrata</taxon>
        <taxon>Euteleostomi</taxon>
        <taxon>Actinopterygii</taxon>
        <taxon>Neopterygii</taxon>
        <taxon>Teleostei</taxon>
        <taxon>Neoteleostei</taxon>
        <taxon>Acanthomorphata</taxon>
        <taxon>Gobiaria</taxon>
        <taxon>Gobiiformes</taxon>
        <taxon>Gobioidei</taxon>
        <taxon>Gobiidae</taxon>
        <taxon>Gobionellinae</taxon>
        <taxon>Mugilogobius</taxon>
    </lineage>
</organism>
<protein>
    <submittedName>
        <fullName evidence="2">Uncharacterized protein</fullName>
    </submittedName>
</protein>
<dbReference type="AlphaFoldDB" id="A0AAW0PW85"/>
<dbReference type="EMBL" id="JBBPFD010000004">
    <property type="protein sequence ID" value="KAK7929058.1"/>
    <property type="molecule type" value="Genomic_DNA"/>
</dbReference>
<name>A0AAW0PW85_9GOBI</name>
<sequence length="155" mass="17440">MTCTRVPRHMTCTRVPSSHDLYQESPRHMTCTRSLLVTVPSSHDLYQESPRHMTCTRVPRHMTCTGVPSSHDLSSLLVTDLYQESLVNDLRPLVHPVQPRHMTSQNHTPVIPKDFTRSNNSQGLKQREMGGSKRGGSGPRNQGPPRSIPGHWNSV</sequence>
<evidence type="ECO:0000313" key="3">
    <source>
        <dbReference type="Proteomes" id="UP001460270"/>
    </source>
</evidence>
<evidence type="ECO:0000256" key="1">
    <source>
        <dbReference type="SAM" id="MobiDB-lite"/>
    </source>
</evidence>
<feature type="region of interest" description="Disordered" evidence="1">
    <location>
        <begin position="99"/>
        <end position="155"/>
    </location>
</feature>
<comment type="caution">
    <text evidence="2">The sequence shown here is derived from an EMBL/GenBank/DDBJ whole genome shotgun (WGS) entry which is preliminary data.</text>
</comment>
<proteinExistence type="predicted"/>
<reference evidence="3" key="1">
    <citation type="submission" date="2024-04" db="EMBL/GenBank/DDBJ databases">
        <title>Salinicola lusitanus LLJ914,a marine bacterium isolated from the Okinawa Trough.</title>
        <authorList>
            <person name="Li J."/>
        </authorList>
    </citation>
    <scope>NUCLEOTIDE SEQUENCE [LARGE SCALE GENOMIC DNA]</scope>
</reference>